<dbReference type="Proteomes" id="UP000521943">
    <property type="component" value="Unassembled WGS sequence"/>
</dbReference>
<dbReference type="GO" id="GO:0003824">
    <property type="term" value="F:catalytic activity"/>
    <property type="evidence" value="ECO:0007669"/>
    <property type="project" value="InterPro"/>
</dbReference>
<keyword evidence="6" id="KW-1185">Reference proteome</keyword>
<dbReference type="EMBL" id="JACGCI010000168">
    <property type="protein sequence ID" value="KAF6742794.1"/>
    <property type="molecule type" value="Genomic_DNA"/>
</dbReference>
<feature type="domain" description="HIT" evidence="2">
    <location>
        <begin position="1"/>
        <end position="49"/>
    </location>
</feature>
<dbReference type="Gene3D" id="3.30.428.10">
    <property type="entry name" value="HIT-like"/>
    <property type="match status" value="1"/>
</dbReference>
<gene>
    <name evidence="5" type="ORF">DFP72DRAFT_804103</name>
    <name evidence="4" type="ORF">DFP72DRAFT_820055</name>
    <name evidence="3" type="ORF">DFP72DRAFT_829613</name>
</gene>
<dbReference type="EMBL" id="JACGCI010000010">
    <property type="protein sequence ID" value="KAF6761422.1"/>
    <property type="molecule type" value="Genomic_DNA"/>
</dbReference>
<evidence type="ECO:0000313" key="5">
    <source>
        <dbReference type="EMBL" id="KAF6761422.1"/>
    </source>
</evidence>
<sequence length="76" mass="8358">SVRRVGNIIQHVYSADAPTIACQDGPAAGQSVPNVHFHILPRKAQDDRFSEDKYAIYPELKMGEASVMSELHLPAL</sequence>
<organism evidence="3 6">
    <name type="scientific">Ephemerocybe angulata</name>
    <dbReference type="NCBI Taxonomy" id="980116"/>
    <lineage>
        <taxon>Eukaryota</taxon>
        <taxon>Fungi</taxon>
        <taxon>Dikarya</taxon>
        <taxon>Basidiomycota</taxon>
        <taxon>Agaricomycotina</taxon>
        <taxon>Agaricomycetes</taxon>
        <taxon>Agaricomycetidae</taxon>
        <taxon>Agaricales</taxon>
        <taxon>Agaricineae</taxon>
        <taxon>Psathyrellaceae</taxon>
        <taxon>Ephemerocybe</taxon>
    </lineage>
</organism>
<evidence type="ECO:0000313" key="3">
    <source>
        <dbReference type="EMBL" id="KAF6742794.1"/>
    </source>
</evidence>
<name>A0A8H6H989_9AGAR</name>
<evidence type="ECO:0000256" key="1">
    <source>
        <dbReference type="PROSITE-ProRule" id="PRU00464"/>
    </source>
</evidence>
<evidence type="ECO:0000313" key="6">
    <source>
        <dbReference type="Proteomes" id="UP000521943"/>
    </source>
</evidence>
<dbReference type="AlphaFoldDB" id="A0A8H6H989"/>
<dbReference type="Pfam" id="PF01230">
    <property type="entry name" value="HIT"/>
    <property type="match status" value="1"/>
</dbReference>
<feature type="non-terminal residue" evidence="3">
    <location>
        <position position="1"/>
    </location>
</feature>
<dbReference type="PROSITE" id="PS51084">
    <property type="entry name" value="HIT_2"/>
    <property type="match status" value="1"/>
</dbReference>
<comment type="caution">
    <text evidence="3">The sequence shown here is derived from an EMBL/GenBank/DDBJ whole genome shotgun (WGS) entry which is preliminary data.</text>
</comment>
<dbReference type="InterPro" id="IPR036265">
    <property type="entry name" value="HIT-like_sf"/>
</dbReference>
<dbReference type="OrthoDB" id="680339at2759"/>
<protein>
    <recommendedName>
        <fullName evidence="2">HIT domain-containing protein</fullName>
    </recommendedName>
</protein>
<reference evidence="3 6" key="1">
    <citation type="submission" date="2020-07" db="EMBL/GenBank/DDBJ databases">
        <title>Comparative genomics of pyrophilous fungi reveals a link between fire events and developmental genes.</title>
        <authorList>
            <consortium name="DOE Joint Genome Institute"/>
            <person name="Steindorff A.S."/>
            <person name="Carver A."/>
            <person name="Calhoun S."/>
            <person name="Stillman K."/>
            <person name="Liu H."/>
            <person name="Lipzen A."/>
            <person name="Pangilinan J."/>
            <person name="Labutti K."/>
            <person name="Bruns T.D."/>
            <person name="Grigoriev I.V."/>
        </authorList>
    </citation>
    <scope>NUCLEOTIDE SEQUENCE [LARGE SCALE GENOMIC DNA]</scope>
    <source>
        <strain evidence="3 6">CBS 144469</strain>
    </source>
</reference>
<dbReference type="InterPro" id="IPR051884">
    <property type="entry name" value="Bis(5'-adenosyl)-TPase_reg"/>
</dbReference>
<dbReference type="PANTHER" id="PTHR46243:SF1">
    <property type="entry name" value="BIS(5'-ADENOSYL)-TRIPHOSPHATASE"/>
    <property type="match status" value="1"/>
</dbReference>
<proteinExistence type="predicted"/>
<evidence type="ECO:0000259" key="2">
    <source>
        <dbReference type="PROSITE" id="PS51084"/>
    </source>
</evidence>
<comment type="caution">
    <text evidence="1">Lacks conserved residue(s) required for the propagation of feature annotation.</text>
</comment>
<dbReference type="EMBL" id="JACGCI010000070">
    <property type="protein sequence ID" value="KAF6748462.1"/>
    <property type="molecule type" value="Genomic_DNA"/>
</dbReference>
<dbReference type="InterPro" id="IPR011146">
    <property type="entry name" value="HIT-like"/>
</dbReference>
<dbReference type="SUPFAM" id="SSF54197">
    <property type="entry name" value="HIT-like"/>
    <property type="match status" value="1"/>
</dbReference>
<accession>A0A8H6H989</accession>
<evidence type="ECO:0000313" key="4">
    <source>
        <dbReference type="EMBL" id="KAF6748462.1"/>
    </source>
</evidence>
<dbReference type="PANTHER" id="PTHR46243">
    <property type="entry name" value="BIS(5'-ADENOSYL)-TRIPHOSPHATASE"/>
    <property type="match status" value="1"/>
</dbReference>